<dbReference type="SUPFAM" id="SSF56059">
    <property type="entry name" value="Glutathione synthetase ATP-binding domain-like"/>
    <property type="match status" value="1"/>
</dbReference>
<name>A0ABT1YB95_9BACL</name>
<evidence type="ECO:0000313" key="4">
    <source>
        <dbReference type="Proteomes" id="UP001300012"/>
    </source>
</evidence>
<keyword evidence="1" id="KW-0547">Nucleotide-binding</keyword>
<keyword evidence="4" id="KW-1185">Reference proteome</keyword>
<accession>A0ABT1YB95</accession>
<proteinExistence type="predicted"/>
<dbReference type="Proteomes" id="UP001300012">
    <property type="component" value="Unassembled WGS sequence"/>
</dbReference>
<evidence type="ECO:0000256" key="1">
    <source>
        <dbReference type="PROSITE-ProRule" id="PRU00409"/>
    </source>
</evidence>
<keyword evidence="1" id="KW-0067">ATP-binding</keyword>
<dbReference type="InterPro" id="IPR026838">
    <property type="entry name" value="YheC/D"/>
</dbReference>
<evidence type="ECO:0000313" key="3">
    <source>
        <dbReference type="EMBL" id="MCR8630469.1"/>
    </source>
</evidence>
<dbReference type="RefSeq" id="WP_258212079.1">
    <property type="nucleotide sequence ID" value="NZ_JANQBD010000002.1"/>
</dbReference>
<feature type="domain" description="ATP-grasp" evidence="2">
    <location>
        <begin position="16"/>
        <end position="243"/>
    </location>
</feature>
<comment type="caution">
    <text evidence="3">The sequence shown here is derived from an EMBL/GenBank/DDBJ whole genome shotgun (WGS) entry which is preliminary data.</text>
</comment>
<dbReference type="EMBL" id="JANQBD010000002">
    <property type="protein sequence ID" value="MCR8630469.1"/>
    <property type="molecule type" value="Genomic_DNA"/>
</dbReference>
<dbReference type="Gene3D" id="3.30.470.20">
    <property type="entry name" value="ATP-grasp fold, B domain"/>
    <property type="match status" value="1"/>
</dbReference>
<dbReference type="InterPro" id="IPR011761">
    <property type="entry name" value="ATP-grasp"/>
</dbReference>
<sequence>MAYHLDKWTKHKIMIESSELASALPATRVLGYQSFSTLLDQYNKVIVKPSGACGGLGVIQVSSKGDRQYEVHYGKSKKTITGLQSTYNFVRSQSKRTLKIVQQKIPLAQVNGKPFDVRVMVQRTTWSNWTITGKLAKIAGSGYIITNTARSKGKVVPISTAIRNSNISGISEEKIQQEIDRIALIAVRQLHSSYRWIRMVGLDIGLDSKGNVWIIEANFEPSKALFLHLKDKSIYRQIMFYAKKRRQ</sequence>
<organism evidence="3 4">
    <name type="scientific">Paenibacillus radicis</name>
    <name type="common">ex Xue et al. 2023</name>
    <dbReference type="NCBI Taxonomy" id="2972489"/>
    <lineage>
        <taxon>Bacteria</taxon>
        <taxon>Bacillati</taxon>
        <taxon>Bacillota</taxon>
        <taxon>Bacilli</taxon>
        <taxon>Bacillales</taxon>
        <taxon>Paenibacillaceae</taxon>
        <taxon>Paenibacillus</taxon>
    </lineage>
</organism>
<protein>
    <submittedName>
        <fullName evidence="3">YheC/YheD family protein</fullName>
    </submittedName>
</protein>
<reference evidence="3 4" key="1">
    <citation type="submission" date="2022-08" db="EMBL/GenBank/DDBJ databases">
        <title>Paenibacillus endoradicis sp. nov., Paenibacillus radicibacter sp. nov and Paenibacillus pararadicis sp. nov., three cold-adapted plant growth-promoting bacteria isolated from root of Larix gmelinii in Great Khingan.</title>
        <authorList>
            <person name="Xue H."/>
        </authorList>
    </citation>
    <scope>NUCLEOTIDE SEQUENCE [LARGE SCALE GENOMIC DNA]</scope>
    <source>
        <strain evidence="3 4">N5-1-1-5</strain>
    </source>
</reference>
<gene>
    <name evidence="3" type="ORF">NV381_04535</name>
</gene>
<evidence type="ECO:0000259" key="2">
    <source>
        <dbReference type="PROSITE" id="PS50975"/>
    </source>
</evidence>
<dbReference type="PROSITE" id="PS50975">
    <property type="entry name" value="ATP_GRASP"/>
    <property type="match status" value="1"/>
</dbReference>
<dbReference type="Pfam" id="PF14398">
    <property type="entry name" value="ATPgrasp_YheCD"/>
    <property type="match status" value="1"/>
</dbReference>